<comment type="caution">
    <text evidence="2">The sequence shown here is derived from an EMBL/GenBank/DDBJ whole genome shotgun (WGS) entry which is preliminary data.</text>
</comment>
<accession>A0ABT3GF71</accession>
<feature type="chain" id="PRO_5046311127" evidence="1">
    <location>
        <begin position="20"/>
        <end position="150"/>
    </location>
</feature>
<gene>
    <name evidence="2" type="ORF">OKA05_06895</name>
</gene>
<evidence type="ECO:0000256" key="1">
    <source>
        <dbReference type="SAM" id="SignalP"/>
    </source>
</evidence>
<keyword evidence="1" id="KW-0732">Signal</keyword>
<evidence type="ECO:0000313" key="3">
    <source>
        <dbReference type="Proteomes" id="UP001320876"/>
    </source>
</evidence>
<sequence>MRHVITLLFTVFIASCAHTAISPVSTPSGEPVIIGIRDVPKGGEPKRSQIMAINETLLEGTTPETLIWKYFPELEGKGDAGVVITGLIGEAKTKSGKTIDAYVPIVVMRATAPHARVEEAATKMGADIYRRAKKAGDVYPISQLAERPKE</sequence>
<dbReference type="PROSITE" id="PS51257">
    <property type="entry name" value="PROKAR_LIPOPROTEIN"/>
    <property type="match status" value="1"/>
</dbReference>
<dbReference type="RefSeq" id="WP_264486383.1">
    <property type="nucleotide sequence ID" value="NZ_JAPDDT010000002.1"/>
</dbReference>
<dbReference type="Proteomes" id="UP001320876">
    <property type="component" value="Unassembled WGS sequence"/>
</dbReference>
<proteinExistence type="predicted"/>
<name>A0ABT3GF71_9BACT</name>
<dbReference type="EMBL" id="JAPDDT010000002">
    <property type="protein sequence ID" value="MCW1922274.1"/>
    <property type="molecule type" value="Genomic_DNA"/>
</dbReference>
<keyword evidence="3" id="KW-1185">Reference proteome</keyword>
<reference evidence="2 3" key="1">
    <citation type="submission" date="2022-10" db="EMBL/GenBank/DDBJ databases">
        <title>Luteolibacter arcticus strain CCTCC AB 2014275, whole genome shotgun sequencing project.</title>
        <authorList>
            <person name="Zhao G."/>
            <person name="Shen L."/>
        </authorList>
    </citation>
    <scope>NUCLEOTIDE SEQUENCE [LARGE SCALE GENOMIC DNA]</scope>
    <source>
        <strain evidence="2 3">CCTCC AB 2014275</strain>
    </source>
</reference>
<protein>
    <submittedName>
        <fullName evidence="2">Uncharacterized protein</fullName>
    </submittedName>
</protein>
<evidence type="ECO:0000313" key="2">
    <source>
        <dbReference type="EMBL" id="MCW1922274.1"/>
    </source>
</evidence>
<organism evidence="2 3">
    <name type="scientific">Luteolibacter arcticus</name>
    <dbReference type="NCBI Taxonomy" id="1581411"/>
    <lineage>
        <taxon>Bacteria</taxon>
        <taxon>Pseudomonadati</taxon>
        <taxon>Verrucomicrobiota</taxon>
        <taxon>Verrucomicrobiia</taxon>
        <taxon>Verrucomicrobiales</taxon>
        <taxon>Verrucomicrobiaceae</taxon>
        <taxon>Luteolibacter</taxon>
    </lineage>
</organism>
<feature type="signal peptide" evidence="1">
    <location>
        <begin position="1"/>
        <end position="19"/>
    </location>
</feature>